<sequence>MGNVRPSATAVLRELPRKGQGATQAYTVATKAEENSGWAPIRIAVSTEDLKDTNKYCTKEGEMKPDFRGQNSPCKKADVLTPDMIKTIVDEILPVAVGLHAERLLVQRVKTPFVVLPFTEKQGNCQYFKVPEAHQKTGVTDADMVLYVASGLDDRTWAVPCMFGEDGRPIAGALHIMTMPFNIFGVMHPARATAHAIAYALGFNKEEMMKHDMLLNETGVRGGTSSVTVVKSPVTLNKTKLHYGCDTIPGMELYNHDGVYLWSLRNAKDELMSLTGERAAGYYTALTMAAFEDLGYYKAVWGMEEPMAWGRNSGCNFLDKPCSEETPTTYPDMFCDKKDLNLLRCTSNRQAIGTCFYNAVAKDNGGEKEICNYILLPGSNSHNMFCTLEGVGSLPGSLRGKGSWCLDAEPVTFQTKDNPLFKQLIMQAVCAVVQCEGGKVKVKYLGGSDFELCPEGKSITPKSPHFKDGRKIKCPRYEEVCTIAADGRSLINPKKGGHDGCAAVFVLSSLLLAAIAAVVAATVPL</sequence>
<feature type="binding site" evidence="15">
    <location>
        <position position="195"/>
    </location>
    <ligand>
        <name>Zn(2+)</name>
        <dbReference type="ChEBI" id="CHEBI:29105"/>
        <note>catalytic</note>
    </ligand>
</feature>
<evidence type="ECO:0000256" key="14">
    <source>
        <dbReference type="ARBA" id="ARBA00023180"/>
    </source>
</evidence>
<keyword evidence="13" id="KW-1015">Disulfide bond</keyword>
<dbReference type="PANTHER" id="PTHR10942">
    <property type="entry name" value="LEISHMANOLYSIN-LIKE PEPTIDASE"/>
    <property type="match status" value="1"/>
</dbReference>
<evidence type="ECO:0000256" key="9">
    <source>
        <dbReference type="ARBA" id="ARBA00022889"/>
    </source>
</evidence>
<evidence type="ECO:0000256" key="17">
    <source>
        <dbReference type="SAM" id="Phobius"/>
    </source>
</evidence>
<evidence type="ECO:0000256" key="12">
    <source>
        <dbReference type="ARBA" id="ARBA00023145"/>
    </source>
</evidence>
<dbReference type="GO" id="GO:0005737">
    <property type="term" value="C:cytoplasm"/>
    <property type="evidence" value="ECO:0007669"/>
    <property type="project" value="TreeGrafter"/>
</dbReference>
<keyword evidence="6" id="KW-0732">Signal</keyword>
<accession>A0A3R7R818</accession>
<evidence type="ECO:0000256" key="4">
    <source>
        <dbReference type="ARBA" id="ARBA00022670"/>
    </source>
</evidence>
<evidence type="ECO:0000256" key="3">
    <source>
        <dbReference type="ARBA" id="ARBA00005860"/>
    </source>
</evidence>
<dbReference type="InterPro" id="IPR001577">
    <property type="entry name" value="Peptidase_M8"/>
</dbReference>
<evidence type="ECO:0000256" key="2">
    <source>
        <dbReference type="ARBA" id="ARBA00004370"/>
    </source>
</evidence>
<dbReference type="AlphaFoldDB" id="A0A3R7R818"/>
<dbReference type="Gene3D" id="2.10.55.10">
    <property type="entry name" value="Leishmanolysin domain 3"/>
    <property type="match status" value="1"/>
</dbReference>
<keyword evidence="9" id="KW-0130">Cell adhesion</keyword>
<keyword evidence="10 15" id="KW-0482">Metalloprotease</keyword>
<evidence type="ECO:0000256" key="7">
    <source>
        <dbReference type="ARBA" id="ARBA00022801"/>
    </source>
</evidence>
<organism evidence="18 19">
    <name type="scientific">Trypanosoma rangeli</name>
    <dbReference type="NCBI Taxonomy" id="5698"/>
    <lineage>
        <taxon>Eukaryota</taxon>
        <taxon>Discoba</taxon>
        <taxon>Euglenozoa</taxon>
        <taxon>Kinetoplastea</taxon>
        <taxon>Metakinetoplastina</taxon>
        <taxon>Trypanosomatida</taxon>
        <taxon>Trypanosomatidae</taxon>
        <taxon>Trypanosoma</taxon>
        <taxon>Herpetosoma</taxon>
    </lineage>
</organism>
<keyword evidence="11 17" id="KW-0472">Membrane</keyword>
<keyword evidence="14" id="KW-0325">Glycoprotein</keyword>
<keyword evidence="17" id="KW-1133">Transmembrane helix</keyword>
<dbReference type="Pfam" id="PF01457">
    <property type="entry name" value="Peptidase_M8"/>
    <property type="match status" value="1"/>
</dbReference>
<dbReference type="Gene3D" id="2.30.34.10">
    <property type="entry name" value="Leishmanolysin domain 4"/>
    <property type="match status" value="1"/>
</dbReference>
<evidence type="ECO:0000256" key="15">
    <source>
        <dbReference type="PIRSR" id="PIRSR601577-2"/>
    </source>
</evidence>
<name>A0A3R7R818_TRYRA</name>
<comment type="cofactor">
    <cofactor evidence="15 16">
        <name>Zn(2+)</name>
        <dbReference type="ChEBI" id="CHEBI:29105"/>
    </cofactor>
    <text evidence="15 16">Binds 1 zinc ion per subunit.</text>
</comment>
<evidence type="ECO:0000256" key="5">
    <source>
        <dbReference type="ARBA" id="ARBA00022723"/>
    </source>
</evidence>
<dbReference type="GO" id="GO:0016020">
    <property type="term" value="C:membrane"/>
    <property type="evidence" value="ECO:0007669"/>
    <property type="project" value="UniProtKB-SubCell"/>
</dbReference>
<dbReference type="Gene3D" id="3.10.170.20">
    <property type="match status" value="1"/>
</dbReference>
<comment type="catalytic activity">
    <reaction evidence="1">
        <text>Preference for hydrophobic residues at P1 and P1' and basic residues at P2' and P3'. A model nonapeptide is cleaved at -Ala-Tyr-|-Leu-Lys-Lys-.</text>
        <dbReference type="EC" id="3.4.24.36"/>
    </reaction>
</comment>
<comment type="subcellular location">
    <subcellularLocation>
        <location evidence="2">Membrane</location>
    </subcellularLocation>
</comment>
<feature type="transmembrane region" description="Helical" evidence="17">
    <location>
        <begin position="502"/>
        <end position="523"/>
    </location>
</feature>
<dbReference type="VEuPathDB" id="TriTrypDB:TRSC58_07141"/>
<dbReference type="RefSeq" id="XP_029234189.1">
    <property type="nucleotide sequence ID" value="XM_029385948.1"/>
</dbReference>
<evidence type="ECO:0000313" key="19">
    <source>
        <dbReference type="Proteomes" id="UP000283634"/>
    </source>
</evidence>
<dbReference type="OrthoDB" id="249512at2759"/>
<dbReference type="GO" id="GO:0006508">
    <property type="term" value="P:proteolysis"/>
    <property type="evidence" value="ECO:0007669"/>
    <property type="project" value="UniProtKB-KW"/>
</dbReference>
<dbReference type="SUPFAM" id="SSF55486">
    <property type="entry name" value="Metalloproteases ('zincins'), catalytic domain"/>
    <property type="match status" value="1"/>
</dbReference>
<keyword evidence="5 15" id="KW-0479">Metal-binding</keyword>
<dbReference type="PANTHER" id="PTHR10942:SF0">
    <property type="entry name" value="LEISHMANOLYSIN-LIKE PEPTIDASE"/>
    <property type="match status" value="1"/>
</dbReference>
<proteinExistence type="inferred from homology"/>
<dbReference type="EMBL" id="MKGL01000549">
    <property type="protein sequence ID" value="RNE97562.1"/>
    <property type="molecule type" value="Genomic_DNA"/>
</dbReference>
<keyword evidence="19" id="KW-1185">Reference proteome</keyword>
<dbReference type="GeneID" id="40333187"/>
<keyword evidence="4 16" id="KW-0645">Protease</keyword>
<keyword evidence="17" id="KW-0812">Transmembrane</keyword>
<evidence type="ECO:0000256" key="10">
    <source>
        <dbReference type="ARBA" id="ARBA00023049"/>
    </source>
</evidence>
<keyword evidence="8 15" id="KW-0862">Zinc</keyword>
<evidence type="ECO:0000256" key="6">
    <source>
        <dbReference type="ARBA" id="ARBA00022729"/>
    </source>
</evidence>
<dbReference type="Gene3D" id="3.90.132.10">
    <property type="entry name" value="Leishmanolysin , domain 2"/>
    <property type="match status" value="1"/>
</dbReference>
<gene>
    <name evidence="18" type="ORF">TraAM80_09254</name>
</gene>
<protein>
    <recommendedName>
        <fullName evidence="16">Leishmanolysin-like peptidase</fullName>
        <ecNumber evidence="16">3.4.24.-</ecNumber>
    </recommendedName>
</protein>
<dbReference type="GO" id="GO:0046872">
    <property type="term" value="F:metal ion binding"/>
    <property type="evidence" value="ECO:0007669"/>
    <property type="project" value="UniProtKB-KW"/>
</dbReference>
<dbReference type="Proteomes" id="UP000283634">
    <property type="component" value="Unassembled WGS sequence"/>
</dbReference>
<comment type="similarity">
    <text evidence="3 16">Belongs to the peptidase M8 family.</text>
</comment>
<dbReference type="EC" id="3.4.24.-" evidence="16"/>
<keyword evidence="7 16" id="KW-0378">Hydrolase</keyword>
<dbReference type="GO" id="GO:0004222">
    <property type="term" value="F:metalloendopeptidase activity"/>
    <property type="evidence" value="ECO:0007669"/>
    <property type="project" value="UniProtKB-UniRule"/>
</dbReference>
<evidence type="ECO:0000256" key="8">
    <source>
        <dbReference type="ARBA" id="ARBA00022833"/>
    </source>
</evidence>
<dbReference type="GO" id="GO:0007155">
    <property type="term" value="P:cell adhesion"/>
    <property type="evidence" value="ECO:0007669"/>
    <property type="project" value="UniProtKB-KW"/>
</dbReference>
<evidence type="ECO:0000256" key="13">
    <source>
        <dbReference type="ARBA" id="ARBA00023157"/>
    </source>
</evidence>
<comment type="caution">
    <text evidence="18">The sequence shown here is derived from an EMBL/GenBank/DDBJ whole genome shotgun (WGS) entry which is preliminary data.</text>
</comment>
<evidence type="ECO:0000256" key="11">
    <source>
        <dbReference type="ARBA" id="ARBA00023136"/>
    </source>
</evidence>
<keyword evidence="12" id="KW-0865">Zymogen</keyword>
<evidence type="ECO:0000313" key="18">
    <source>
        <dbReference type="EMBL" id="RNE97562.1"/>
    </source>
</evidence>
<reference evidence="18 19" key="1">
    <citation type="journal article" date="2018" name="BMC Genomics">
        <title>Genomic comparison of Trypanosoma conorhini and Trypanosoma rangeli to Trypanosoma cruzi strains of high and low virulence.</title>
        <authorList>
            <person name="Bradwell K.R."/>
            <person name="Koparde V.N."/>
            <person name="Matveyev A.V."/>
            <person name="Serrano M.G."/>
            <person name="Alves J.M."/>
            <person name="Parikh H."/>
            <person name="Huang B."/>
            <person name="Lee V."/>
            <person name="Espinosa-Alvarez O."/>
            <person name="Ortiz P.A."/>
            <person name="Costa-Martins A.G."/>
            <person name="Teixeira M.M."/>
            <person name="Buck G.A."/>
        </authorList>
    </citation>
    <scope>NUCLEOTIDE SEQUENCE [LARGE SCALE GENOMIC DNA]</scope>
    <source>
        <strain evidence="18 19">AM80</strain>
    </source>
</reference>
<evidence type="ECO:0000256" key="16">
    <source>
        <dbReference type="RuleBase" id="RU366077"/>
    </source>
</evidence>
<dbReference type="PRINTS" id="PR00782">
    <property type="entry name" value="LSHMANOLYSIN"/>
</dbReference>
<evidence type="ECO:0000256" key="1">
    <source>
        <dbReference type="ARBA" id="ARBA00001249"/>
    </source>
</evidence>